<dbReference type="EnsemblMetazoa" id="Aqu2.1.20289_001">
    <property type="protein sequence ID" value="Aqu2.1.20289_001"/>
    <property type="gene ID" value="Aqu2.1.20289"/>
</dbReference>
<accession>A0A1X7TY18</accession>
<organism evidence="2">
    <name type="scientific">Amphimedon queenslandica</name>
    <name type="common">Sponge</name>
    <dbReference type="NCBI Taxonomy" id="400682"/>
    <lineage>
        <taxon>Eukaryota</taxon>
        <taxon>Metazoa</taxon>
        <taxon>Porifera</taxon>
        <taxon>Demospongiae</taxon>
        <taxon>Heteroscleromorpha</taxon>
        <taxon>Haplosclerida</taxon>
        <taxon>Niphatidae</taxon>
        <taxon>Amphimedon</taxon>
    </lineage>
</organism>
<evidence type="ECO:0000256" key="1">
    <source>
        <dbReference type="SAM" id="MobiDB-lite"/>
    </source>
</evidence>
<dbReference type="InParanoid" id="A0A1X7TY18"/>
<evidence type="ECO:0000313" key="2">
    <source>
        <dbReference type="EnsemblMetazoa" id="Aqu2.1.20289_001"/>
    </source>
</evidence>
<feature type="region of interest" description="Disordered" evidence="1">
    <location>
        <begin position="36"/>
        <end position="55"/>
    </location>
</feature>
<reference evidence="2" key="1">
    <citation type="submission" date="2017-05" db="UniProtKB">
        <authorList>
            <consortium name="EnsemblMetazoa"/>
        </authorList>
    </citation>
    <scope>IDENTIFICATION</scope>
</reference>
<proteinExistence type="predicted"/>
<dbReference type="AlphaFoldDB" id="A0A1X7TY18"/>
<protein>
    <submittedName>
        <fullName evidence="2">Uncharacterized protein</fullName>
    </submittedName>
</protein>
<name>A0A1X7TY18_AMPQE</name>
<sequence length="55" mass="5795">MTSPTGHQTFNGNALVVLCGQGAMYIERNQCIDAMDASQQSQSLKSPPVTVSAPI</sequence>